<gene>
    <name evidence="2" type="ORF">RT97_17090</name>
</gene>
<sequence length="133" mass="14396">MLATIHGERTLTELDFVRLQKLTGNHPPAALADLLDMADVLPSREVPADIVTMYTQVEIEDLPTRQRQKLVVCYPDDAAPNDGFVSVLSPVGIGLLGLKAGETARWHTPGGEENAARVVTVLFQPEASGDYTT</sequence>
<dbReference type="EMBL" id="JXQQ01000038">
    <property type="protein sequence ID" value="KIQ30908.1"/>
    <property type="molecule type" value="Genomic_DNA"/>
</dbReference>
<comment type="caution">
    <text evidence="2">The sequence shown here is derived from an EMBL/GenBank/DDBJ whole genome shotgun (WGS) entry which is preliminary data.</text>
</comment>
<evidence type="ECO:0000313" key="3">
    <source>
        <dbReference type="Proteomes" id="UP000032067"/>
    </source>
</evidence>
<accession>A0A0D0LNS4</accession>
<dbReference type="PANTHER" id="PTHR30437">
    <property type="entry name" value="TRANSCRIPTION ELONGATION FACTOR GREA"/>
    <property type="match status" value="1"/>
</dbReference>
<dbReference type="GO" id="GO:0070063">
    <property type="term" value="F:RNA polymerase binding"/>
    <property type="evidence" value="ECO:0007669"/>
    <property type="project" value="InterPro"/>
</dbReference>
<dbReference type="AlphaFoldDB" id="A0A0D0LNS4"/>
<dbReference type="GO" id="GO:0032784">
    <property type="term" value="P:regulation of DNA-templated transcription elongation"/>
    <property type="evidence" value="ECO:0007669"/>
    <property type="project" value="InterPro"/>
</dbReference>
<dbReference type="SUPFAM" id="SSF54534">
    <property type="entry name" value="FKBP-like"/>
    <property type="match status" value="1"/>
</dbReference>
<dbReference type="InterPro" id="IPR023459">
    <property type="entry name" value="Tscrpt_elong_fac_GreA/B_fam"/>
</dbReference>
<dbReference type="GO" id="GO:0003746">
    <property type="term" value="F:translation elongation factor activity"/>
    <property type="evidence" value="ECO:0007669"/>
    <property type="project" value="UniProtKB-KW"/>
</dbReference>
<dbReference type="InterPro" id="IPR001437">
    <property type="entry name" value="Tscrpt_elong_fac_GreA/B_C"/>
</dbReference>
<dbReference type="Pfam" id="PF01272">
    <property type="entry name" value="GreA_GreB"/>
    <property type="match status" value="1"/>
</dbReference>
<dbReference type="GO" id="GO:0003677">
    <property type="term" value="F:DNA binding"/>
    <property type="evidence" value="ECO:0007669"/>
    <property type="project" value="InterPro"/>
</dbReference>
<protein>
    <submittedName>
        <fullName evidence="2">Elongation factor GreAB</fullName>
    </submittedName>
</protein>
<dbReference type="Proteomes" id="UP000032067">
    <property type="component" value="Unassembled WGS sequence"/>
</dbReference>
<dbReference type="GO" id="GO:0006354">
    <property type="term" value="P:DNA-templated transcription elongation"/>
    <property type="evidence" value="ECO:0007669"/>
    <property type="project" value="TreeGrafter"/>
</dbReference>
<name>A0A0D0LNS4_VARPD</name>
<dbReference type="OrthoDB" id="192847at2"/>
<dbReference type="PROSITE" id="PS00830">
    <property type="entry name" value="GREAB_2"/>
    <property type="match status" value="1"/>
</dbReference>
<organism evidence="2 3">
    <name type="scientific">Variovorax paradoxus</name>
    <dbReference type="NCBI Taxonomy" id="34073"/>
    <lineage>
        <taxon>Bacteria</taxon>
        <taxon>Pseudomonadati</taxon>
        <taxon>Pseudomonadota</taxon>
        <taxon>Betaproteobacteria</taxon>
        <taxon>Burkholderiales</taxon>
        <taxon>Comamonadaceae</taxon>
        <taxon>Variovorax</taxon>
    </lineage>
</organism>
<feature type="domain" description="Transcription elongation factor GreA/GreB C-terminal" evidence="1">
    <location>
        <begin position="47"/>
        <end position="121"/>
    </location>
</feature>
<dbReference type="InterPro" id="IPR036953">
    <property type="entry name" value="GreA/GreB_C_sf"/>
</dbReference>
<keyword evidence="2" id="KW-0648">Protein biosynthesis</keyword>
<keyword evidence="2" id="KW-0251">Elongation factor</keyword>
<dbReference type="RefSeq" id="WP_042579991.1">
    <property type="nucleotide sequence ID" value="NZ_JXQQ01000038.1"/>
</dbReference>
<evidence type="ECO:0000313" key="2">
    <source>
        <dbReference type="EMBL" id="KIQ30908.1"/>
    </source>
</evidence>
<dbReference type="PANTHER" id="PTHR30437:SF5">
    <property type="entry name" value="REGULATOR OF NUCLEOSIDE DIPHOSPHATE KINASE"/>
    <property type="match status" value="1"/>
</dbReference>
<reference evidence="2 3" key="1">
    <citation type="submission" date="2014-12" db="EMBL/GenBank/DDBJ databases">
        <title>16Stimator: statistical estimation of ribosomal gene copy numbers from draft genome assemblies.</title>
        <authorList>
            <person name="Perisin M.A."/>
            <person name="Vetter M."/>
            <person name="Gilbert J.A."/>
            <person name="Bergelson J."/>
        </authorList>
    </citation>
    <scope>NUCLEOTIDE SEQUENCE [LARGE SCALE GENOMIC DNA]</scope>
    <source>
        <strain evidence="2 3">MEDvA23</strain>
    </source>
</reference>
<proteinExistence type="predicted"/>
<evidence type="ECO:0000259" key="1">
    <source>
        <dbReference type="Pfam" id="PF01272"/>
    </source>
</evidence>
<dbReference type="Gene3D" id="3.10.50.30">
    <property type="entry name" value="Transcription elongation factor, GreA/GreB, C-terminal domain"/>
    <property type="match status" value="1"/>
</dbReference>
<dbReference type="InterPro" id="IPR018151">
    <property type="entry name" value="TF_GreA/GreB_CS"/>
</dbReference>